<feature type="compositionally biased region" description="Acidic residues" evidence="1">
    <location>
        <begin position="63"/>
        <end position="73"/>
    </location>
</feature>
<name>A0A0K0E4N5_STRER</name>
<evidence type="ECO:0000313" key="4">
    <source>
        <dbReference type="WBParaSite" id="SSTP_0000445400.1"/>
    </source>
</evidence>
<feature type="signal peptide" evidence="2">
    <location>
        <begin position="1"/>
        <end position="27"/>
    </location>
</feature>
<dbReference type="STRING" id="6248.A0A0K0E4N5"/>
<keyword evidence="2" id="KW-0732">Signal</keyword>
<feature type="region of interest" description="Disordered" evidence="1">
    <location>
        <begin position="45"/>
        <end position="79"/>
    </location>
</feature>
<feature type="compositionally biased region" description="Polar residues" evidence="1">
    <location>
        <begin position="92"/>
        <end position="113"/>
    </location>
</feature>
<dbReference type="WBParaSite" id="SSTP_0000445400.1">
    <property type="protein sequence ID" value="SSTP_0000445400.1"/>
    <property type="gene ID" value="SSTP_0000445400"/>
</dbReference>
<evidence type="ECO:0000256" key="1">
    <source>
        <dbReference type="SAM" id="MobiDB-lite"/>
    </source>
</evidence>
<organism evidence="4">
    <name type="scientific">Strongyloides stercoralis</name>
    <name type="common">Threadworm</name>
    <dbReference type="NCBI Taxonomy" id="6248"/>
    <lineage>
        <taxon>Eukaryota</taxon>
        <taxon>Metazoa</taxon>
        <taxon>Ecdysozoa</taxon>
        <taxon>Nematoda</taxon>
        <taxon>Chromadorea</taxon>
        <taxon>Rhabditida</taxon>
        <taxon>Tylenchina</taxon>
        <taxon>Panagrolaimomorpha</taxon>
        <taxon>Strongyloidoidea</taxon>
        <taxon>Strongyloididae</taxon>
        <taxon>Strongyloides</taxon>
    </lineage>
</organism>
<proteinExistence type="predicted"/>
<dbReference type="AlphaFoldDB" id="A0A0K0E4N5"/>
<evidence type="ECO:0000256" key="2">
    <source>
        <dbReference type="SAM" id="SignalP"/>
    </source>
</evidence>
<feature type="region of interest" description="Disordered" evidence="1">
    <location>
        <begin position="138"/>
        <end position="171"/>
    </location>
</feature>
<accession>A0A0K0E4N5</accession>
<reference evidence="4" key="1">
    <citation type="submission" date="2015-08" db="UniProtKB">
        <authorList>
            <consortium name="WormBaseParasite"/>
        </authorList>
    </citation>
    <scope>IDENTIFICATION</scope>
</reference>
<feature type="region of interest" description="Disordered" evidence="1">
    <location>
        <begin position="92"/>
        <end position="115"/>
    </location>
</feature>
<sequence>MKVFNSYVFISLPLLVLVGVSLQQALAFKIATQESLFPQTPEVLPRQDIPQEQPILSTHSSDSEESEESEEQADLVQPKEHRNNLPISFLSQQQPSHASSMPQDSLVPSNSRSIDFDGGYPIPGVDLYPQTIRPGVFRSGISEPLEPSESSESTKDEKLDNYNPFTPNQPYNDGLKIPTVLNLLEEQAKQYFELYGNSATTAQGFCNTYRNTLVYSDYLTNYCVYIDSYVQNSD</sequence>
<dbReference type="WBParaSite" id="TCONS_00013047.p1">
    <property type="protein sequence ID" value="TCONS_00013047.p1"/>
    <property type="gene ID" value="XLOC_008839"/>
</dbReference>
<evidence type="ECO:0000313" key="3">
    <source>
        <dbReference type="Proteomes" id="UP000035681"/>
    </source>
</evidence>
<feature type="chain" id="PRO_5005327450" evidence="2">
    <location>
        <begin position="28"/>
        <end position="234"/>
    </location>
</feature>
<keyword evidence="3" id="KW-1185">Reference proteome</keyword>
<feature type="compositionally biased region" description="Low complexity" evidence="1">
    <location>
        <begin position="142"/>
        <end position="151"/>
    </location>
</feature>
<dbReference type="Proteomes" id="UP000035681">
    <property type="component" value="Unplaced"/>
</dbReference>
<protein>
    <submittedName>
        <fullName evidence="4">Ground-like domain-containing protein</fullName>
    </submittedName>
</protein>